<feature type="compositionally biased region" description="Low complexity" evidence="1">
    <location>
        <begin position="75"/>
        <end position="112"/>
    </location>
</feature>
<dbReference type="OrthoDB" id="7635047at2759"/>
<proteinExistence type="predicted"/>
<organism evidence="3 4">
    <name type="scientific">Dufourea novaeangliae</name>
    <name type="common">Sweat bee</name>
    <dbReference type="NCBI Taxonomy" id="178035"/>
    <lineage>
        <taxon>Eukaryota</taxon>
        <taxon>Metazoa</taxon>
        <taxon>Ecdysozoa</taxon>
        <taxon>Arthropoda</taxon>
        <taxon>Hexapoda</taxon>
        <taxon>Insecta</taxon>
        <taxon>Pterygota</taxon>
        <taxon>Neoptera</taxon>
        <taxon>Endopterygota</taxon>
        <taxon>Hymenoptera</taxon>
        <taxon>Apocrita</taxon>
        <taxon>Aculeata</taxon>
        <taxon>Apoidea</taxon>
        <taxon>Anthophila</taxon>
        <taxon>Halictidae</taxon>
        <taxon>Rophitinae</taxon>
        <taxon>Dufourea</taxon>
    </lineage>
</organism>
<dbReference type="Proteomes" id="UP000076502">
    <property type="component" value="Unassembled WGS sequence"/>
</dbReference>
<evidence type="ECO:0000256" key="1">
    <source>
        <dbReference type="SAM" id="MobiDB-lite"/>
    </source>
</evidence>
<dbReference type="OMA" id="TAVRICH"/>
<keyword evidence="2" id="KW-0732">Signal</keyword>
<keyword evidence="4" id="KW-1185">Reference proteome</keyword>
<evidence type="ECO:0000313" key="4">
    <source>
        <dbReference type="Proteomes" id="UP000076502"/>
    </source>
</evidence>
<feature type="region of interest" description="Disordered" evidence="1">
    <location>
        <begin position="142"/>
        <end position="213"/>
    </location>
</feature>
<name>A0A154P8P9_DUFNO</name>
<feature type="chain" id="PRO_5007599318" evidence="2">
    <location>
        <begin position="17"/>
        <end position="213"/>
    </location>
</feature>
<protein>
    <submittedName>
        <fullName evidence="3">Uncharacterized protein</fullName>
    </submittedName>
</protein>
<evidence type="ECO:0000256" key="2">
    <source>
        <dbReference type="SAM" id="SignalP"/>
    </source>
</evidence>
<feature type="compositionally biased region" description="Low complexity" evidence="1">
    <location>
        <begin position="34"/>
        <end position="50"/>
    </location>
</feature>
<accession>A0A154P8P9</accession>
<evidence type="ECO:0000313" key="3">
    <source>
        <dbReference type="EMBL" id="KZC08242.1"/>
    </source>
</evidence>
<dbReference type="EMBL" id="KQ434846">
    <property type="protein sequence ID" value="KZC08242.1"/>
    <property type="molecule type" value="Genomic_DNA"/>
</dbReference>
<sequence length="213" mass="22717">MKAIVGVLLVLSVAEGTLFWRNILNGQRRGTFEPPGQSFQPPGQSFQPPGHTFQPPGHACPPPGRSFHSPAHGCPSLGPSYQPSGPSYPMPGLELGKQGPQNWPQQQQQPSQSNMLYVNSAEWVCQNPKTGDMMIITAVDGEQSQTGERPNPSVVPNANGNNNQGNSNNGNSNNAKASNGNNNNVKPTPQYHVTEPPLEHGGEGLIDIRLGTS</sequence>
<feature type="region of interest" description="Disordered" evidence="1">
    <location>
        <begin position="30"/>
        <end position="113"/>
    </location>
</feature>
<gene>
    <name evidence="3" type="ORF">WN55_09145</name>
</gene>
<dbReference type="AlphaFoldDB" id="A0A154P8P9"/>
<feature type="signal peptide" evidence="2">
    <location>
        <begin position="1"/>
        <end position="16"/>
    </location>
</feature>
<reference evidence="3 4" key="1">
    <citation type="submission" date="2015-07" db="EMBL/GenBank/DDBJ databases">
        <title>The genome of Dufourea novaeangliae.</title>
        <authorList>
            <person name="Pan H."/>
            <person name="Kapheim K."/>
        </authorList>
    </citation>
    <scope>NUCLEOTIDE SEQUENCE [LARGE SCALE GENOMIC DNA]</scope>
    <source>
        <strain evidence="3">0120121106</strain>
        <tissue evidence="3">Whole body</tissue>
    </source>
</reference>
<feature type="compositionally biased region" description="Low complexity" evidence="1">
    <location>
        <begin position="150"/>
        <end position="187"/>
    </location>
</feature>